<name>A0A1X7UY16_AMPQE</name>
<organism evidence="1">
    <name type="scientific">Amphimedon queenslandica</name>
    <name type="common">Sponge</name>
    <dbReference type="NCBI Taxonomy" id="400682"/>
    <lineage>
        <taxon>Eukaryota</taxon>
        <taxon>Metazoa</taxon>
        <taxon>Porifera</taxon>
        <taxon>Demospongiae</taxon>
        <taxon>Heteroscleromorpha</taxon>
        <taxon>Haplosclerida</taxon>
        <taxon>Niphatidae</taxon>
        <taxon>Amphimedon</taxon>
    </lineage>
</organism>
<proteinExistence type="predicted"/>
<reference evidence="1" key="1">
    <citation type="submission" date="2017-05" db="UniProtKB">
        <authorList>
            <consortium name="EnsemblMetazoa"/>
        </authorList>
    </citation>
    <scope>IDENTIFICATION</scope>
</reference>
<sequence>MATSLLLATPTFCDLIDLLRKLKIYLLLVECFRSLVFVVLDTLPSCHYWPASDIVRCCKEGCRANSLITKVS</sequence>
<protein>
    <submittedName>
        <fullName evidence="1">Uncharacterized protein</fullName>
    </submittedName>
</protein>
<dbReference type="AlphaFoldDB" id="A0A1X7UY16"/>
<evidence type="ECO:0000313" key="1">
    <source>
        <dbReference type="EnsemblMetazoa" id="Aqu2.1.32419_001"/>
    </source>
</evidence>
<dbReference type="EnsemblMetazoa" id="Aqu2.1.32419_001">
    <property type="protein sequence ID" value="Aqu2.1.32419_001"/>
    <property type="gene ID" value="Aqu2.1.32419"/>
</dbReference>
<accession>A0A1X7UY16</accession>
<dbReference type="InParanoid" id="A0A1X7UY16"/>